<keyword evidence="4 7" id="KW-0238">DNA-binding</keyword>
<keyword evidence="1 6" id="KW-0597">Phosphoprotein</keyword>
<dbReference type="InterPro" id="IPR001867">
    <property type="entry name" value="OmpR/PhoB-type_DNA-bd"/>
</dbReference>
<protein>
    <submittedName>
        <fullName evidence="10">Response regulator transcription factor</fullName>
    </submittedName>
</protein>
<dbReference type="Gene3D" id="6.10.250.690">
    <property type="match status" value="1"/>
</dbReference>
<gene>
    <name evidence="10" type="ORF">OKA04_06310</name>
</gene>
<evidence type="ECO:0000256" key="4">
    <source>
        <dbReference type="ARBA" id="ARBA00023125"/>
    </source>
</evidence>
<dbReference type="EMBL" id="JAPDDS010000003">
    <property type="protein sequence ID" value="MCW1884337.1"/>
    <property type="molecule type" value="Genomic_DNA"/>
</dbReference>
<dbReference type="Gene3D" id="1.10.10.10">
    <property type="entry name" value="Winged helix-like DNA-binding domain superfamily/Winged helix DNA-binding domain"/>
    <property type="match status" value="1"/>
</dbReference>
<dbReference type="SMART" id="SM00448">
    <property type="entry name" value="REC"/>
    <property type="match status" value="1"/>
</dbReference>
<feature type="domain" description="Response regulatory" evidence="8">
    <location>
        <begin position="2"/>
        <end position="116"/>
    </location>
</feature>
<dbReference type="Proteomes" id="UP001207930">
    <property type="component" value="Unassembled WGS sequence"/>
</dbReference>
<reference evidence="10 11" key="1">
    <citation type="submission" date="2022-10" db="EMBL/GenBank/DDBJ databases">
        <title>Luteolibacter flavescens strain MCCC 1K03193, whole genome shotgun sequencing project.</title>
        <authorList>
            <person name="Zhao G."/>
            <person name="Shen L."/>
        </authorList>
    </citation>
    <scope>NUCLEOTIDE SEQUENCE [LARGE SCALE GENOMIC DNA]</scope>
    <source>
        <strain evidence="10 11">MCCC 1K03193</strain>
    </source>
</reference>
<evidence type="ECO:0000256" key="5">
    <source>
        <dbReference type="ARBA" id="ARBA00023163"/>
    </source>
</evidence>
<keyword evidence="11" id="KW-1185">Reference proteome</keyword>
<keyword evidence="3" id="KW-0805">Transcription regulation</keyword>
<organism evidence="10 11">
    <name type="scientific">Luteolibacter flavescens</name>
    <dbReference type="NCBI Taxonomy" id="1859460"/>
    <lineage>
        <taxon>Bacteria</taxon>
        <taxon>Pseudomonadati</taxon>
        <taxon>Verrucomicrobiota</taxon>
        <taxon>Verrucomicrobiia</taxon>
        <taxon>Verrucomicrobiales</taxon>
        <taxon>Verrucomicrobiaceae</taxon>
        <taxon>Luteolibacter</taxon>
    </lineage>
</organism>
<dbReference type="InterPro" id="IPR001789">
    <property type="entry name" value="Sig_transdc_resp-reg_receiver"/>
</dbReference>
<evidence type="ECO:0000313" key="11">
    <source>
        <dbReference type="Proteomes" id="UP001207930"/>
    </source>
</evidence>
<dbReference type="InterPro" id="IPR039420">
    <property type="entry name" value="WalR-like"/>
</dbReference>
<dbReference type="PROSITE" id="PS51755">
    <property type="entry name" value="OMPR_PHOB"/>
    <property type="match status" value="1"/>
</dbReference>
<evidence type="ECO:0000313" key="10">
    <source>
        <dbReference type="EMBL" id="MCW1884337.1"/>
    </source>
</evidence>
<evidence type="ECO:0000256" key="2">
    <source>
        <dbReference type="ARBA" id="ARBA00023012"/>
    </source>
</evidence>
<comment type="caution">
    <text evidence="10">The sequence shown here is derived from an EMBL/GenBank/DDBJ whole genome shotgun (WGS) entry which is preliminary data.</text>
</comment>
<feature type="DNA-binding region" description="OmpR/PhoB-type" evidence="7">
    <location>
        <begin position="124"/>
        <end position="222"/>
    </location>
</feature>
<dbReference type="CDD" id="cd00383">
    <property type="entry name" value="trans_reg_C"/>
    <property type="match status" value="1"/>
</dbReference>
<feature type="domain" description="OmpR/PhoB-type" evidence="9">
    <location>
        <begin position="124"/>
        <end position="222"/>
    </location>
</feature>
<proteinExistence type="predicted"/>
<dbReference type="Pfam" id="PF00072">
    <property type="entry name" value="Response_reg"/>
    <property type="match status" value="1"/>
</dbReference>
<evidence type="ECO:0000259" key="8">
    <source>
        <dbReference type="PROSITE" id="PS50110"/>
    </source>
</evidence>
<dbReference type="SUPFAM" id="SSF52172">
    <property type="entry name" value="CheY-like"/>
    <property type="match status" value="1"/>
</dbReference>
<dbReference type="InterPro" id="IPR036388">
    <property type="entry name" value="WH-like_DNA-bd_sf"/>
</dbReference>
<dbReference type="RefSeq" id="WP_264500297.1">
    <property type="nucleotide sequence ID" value="NZ_JAPDDS010000003.1"/>
</dbReference>
<evidence type="ECO:0000256" key="7">
    <source>
        <dbReference type="PROSITE-ProRule" id="PRU01091"/>
    </source>
</evidence>
<name>A0ABT3FL76_9BACT</name>
<evidence type="ECO:0000259" key="9">
    <source>
        <dbReference type="PROSITE" id="PS51755"/>
    </source>
</evidence>
<sequence length="225" mass="25006">MRLLVIEDHPALREGLCQFLREAGYLVDSEAKGEEGLWAAEGSEYDLVILDLMLPGVDGMTILRRLRAQANPIHILVISARDGLEDRLEALDAGADDYLVKPFALAEALARTRALLRRSFGRKSPLITIGDLEIDPARRAVKRADRAVELTALEYRLLEYLAYRHGEVVARADIWEHVFEDGSGGSSNAVDVYVGYLRKKLNAGDLPDLIQTRRGQGYVIESPPP</sequence>
<dbReference type="SMART" id="SM00862">
    <property type="entry name" value="Trans_reg_C"/>
    <property type="match status" value="1"/>
</dbReference>
<accession>A0ABT3FL76</accession>
<evidence type="ECO:0000256" key="6">
    <source>
        <dbReference type="PROSITE-ProRule" id="PRU00169"/>
    </source>
</evidence>
<keyword evidence="5" id="KW-0804">Transcription</keyword>
<dbReference type="SUPFAM" id="SSF46894">
    <property type="entry name" value="C-terminal effector domain of the bipartite response regulators"/>
    <property type="match status" value="1"/>
</dbReference>
<dbReference type="Gene3D" id="3.40.50.2300">
    <property type="match status" value="1"/>
</dbReference>
<dbReference type="PROSITE" id="PS50110">
    <property type="entry name" value="RESPONSE_REGULATORY"/>
    <property type="match status" value="1"/>
</dbReference>
<feature type="modified residue" description="4-aspartylphosphate" evidence="6">
    <location>
        <position position="51"/>
    </location>
</feature>
<dbReference type="InterPro" id="IPR011006">
    <property type="entry name" value="CheY-like_superfamily"/>
</dbReference>
<evidence type="ECO:0000256" key="1">
    <source>
        <dbReference type="ARBA" id="ARBA00022553"/>
    </source>
</evidence>
<dbReference type="InterPro" id="IPR016032">
    <property type="entry name" value="Sig_transdc_resp-reg_C-effctor"/>
</dbReference>
<keyword evidence="2" id="KW-0902">Two-component regulatory system</keyword>
<dbReference type="Pfam" id="PF00486">
    <property type="entry name" value="Trans_reg_C"/>
    <property type="match status" value="1"/>
</dbReference>
<dbReference type="PANTHER" id="PTHR48111:SF22">
    <property type="entry name" value="REGULATOR OF RPOS"/>
    <property type="match status" value="1"/>
</dbReference>
<dbReference type="PANTHER" id="PTHR48111">
    <property type="entry name" value="REGULATOR OF RPOS"/>
    <property type="match status" value="1"/>
</dbReference>
<evidence type="ECO:0000256" key="3">
    <source>
        <dbReference type="ARBA" id="ARBA00023015"/>
    </source>
</evidence>